<feature type="compositionally biased region" description="Basic and acidic residues" evidence="1">
    <location>
        <begin position="10"/>
        <end position="31"/>
    </location>
</feature>
<dbReference type="AlphaFoldDB" id="A0A5B7CU49"/>
<accession>A0A5B7CU49</accession>
<keyword evidence="2" id="KW-0472">Membrane</keyword>
<evidence type="ECO:0000256" key="2">
    <source>
        <dbReference type="SAM" id="Phobius"/>
    </source>
</evidence>
<gene>
    <name evidence="3" type="ORF">E2C01_004873</name>
</gene>
<feature type="region of interest" description="Disordered" evidence="1">
    <location>
        <begin position="1"/>
        <end position="32"/>
    </location>
</feature>
<protein>
    <submittedName>
        <fullName evidence="3">Uncharacterized protein</fullName>
    </submittedName>
</protein>
<reference evidence="3 4" key="1">
    <citation type="submission" date="2019-05" db="EMBL/GenBank/DDBJ databases">
        <title>Another draft genome of Portunus trituberculatus and its Hox gene families provides insights of decapod evolution.</title>
        <authorList>
            <person name="Jeong J.-H."/>
            <person name="Song I."/>
            <person name="Kim S."/>
            <person name="Choi T."/>
            <person name="Kim D."/>
            <person name="Ryu S."/>
            <person name="Kim W."/>
        </authorList>
    </citation>
    <scope>NUCLEOTIDE SEQUENCE [LARGE SCALE GENOMIC DNA]</scope>
    <source>
        <tissue evidence="3">Muscle</tissue>
    </source>
</reference>
<evidence type="ECO:0000313" key="4">
    <source>
        <dbReference type="Proteomes" id="UP000324222"/>
    </source>
</evidence>
<sequence length="101" mass="11061">MIHMAPTREAGGDRMRCGRDGLGRDGKESGREGWMGGKVAGCGLVSGANFASLGDASFHYPRHISNGKKTVLFPQHMWQFFLLLIFMLLAVHAVSLHHVLI</sequence>
<dbReference type="EMBL" id="VSRR010000202">
    <property type="protein sequence ID" value="MPC12194.1"/>
    <property type="molecule type" value="Genomic_DNA"/>
</dbReference>
<dbReference type="Proteomes" id="UP000324222">
    <property type="component" value="Unassembled WGS sequence"/>
</dbReference>
<organism evidence="3 4">
    <name type="scientific">Portunus trituberculatus</name>
    <name type="common">Swimming crab</name>
    <name type="synonym">Neptunus trituberculatus</name>
    <dbReference type="NCBI Taxonomy" id="210409"/>
    <lineage>
        <taxon>Eukaryota</taxon>
        <taxon>Metazoa</taxon>
        <taxon>Ecdysozoa</taxon>
        <taxon>Arthropoda</taxon>
        <taxon>Crustacea</taxon>
        <taxon>Multicrustacea</taxon>
        <taxon>Malacostraca</taxon>
        <taxon>Eumalacostraca</taxon>
        <taxon>Eucarida</taxon>
        <taxon>Decapoda</taxon>
        <taxon>Pleocyemata</taxon>
        <taxon>Brachyura</taxon>
        <taxon>Eubrachyura</taxon>
        <taxon>Portunoidea</taxon>
        <taxon>Portunidae</taxon>
        <taxon>Portuninae</taxon>
        <taxon>Portunus</taxon>
    </lineage>
</organism>
<evidence type="ECO:0000256" key="1">
    <source>
        <dbReference type="SAM" id="MobiDB-lite"/>
    </source>
</evidence>
<proteinExistence type="predicted"/>
<evidence type="ECO:0000313" key="3">
    <source>
        <dbReference type="EMBL" id="MPC12194.1"/>
    </source>
</evidence>
<feature type="transmembrane region" description="Helical" evidence="2">
    <location>
        <begin position="78"/>
        <end position="100"/>
    </location>
</feature>
<keyword evidence="4" id="KW-1185">Reference proteome</keyword>
<keyword evidence="2" id="KW-0812">Transmembrane</keyword>
<comment type="caution">
    <text evidence="3">The sequence shown here is derived from an EMBL/GenBank/DDBJ whole genome shotgun (WGS) entry which is preliminary data.</text>
</comment>
<name>A0A5B7CU49_PORTR</name>
<keyword evidence="2" id="KW-1133">Transmembrane helix</keyword>